<evidence type="ECO:0000256" key="4">
    <source>
        <dbReference type="ARBA" id="ARBA00022475"/>
    </source>
</evidence>
<dbReference type="NCBIfam" id="TIGR00924">
    <property type="entry name" value="yjdL_sub1_fam"/>
    <property type="match status" value="1"/>
</dbReference>
<sequence>MFFMQNQDKAHEQAVQSIPQKGFFGHPKGLGVLFFVEFWERFSYYGMRALLIFYMYFAIKDGGLGMDKGTAQSIMAVYGALIYMTSVLGGWISDRITGTRAATFYGGVLIIIGHIFLSLPLDIIGLFISMFFIIVGSGLMKPSISNIVGRLYPDRDTRIDAGFVIFYMSVNLGGLISPIILDRFVHTGNFHGGFLIAAIGMALGLVWYIFFNKRNLGQIGSKPTNPLNKSEKKKYSILFAAIILIIAVVLLITGLTGTLSFNLVSTTVLILGVALPIIYFTIMIRSKEITDDERSRVIAFIPLFILGVIFWSIQEQGANVLNLFAFESSDMKLNIFGWKADFGPTLFQSINPLFIVLLAPVVSLIWAKMARRQPSIATKFVLGAILAGASYIMIGFIGHSAGGTDISVNWVILSYIICVIGELCLSPTGNSAAVKLAPKAFNTQMMSLWLLTNACAQAINGTLVKLIEPLGHKNYFLFLGSIAVVVSLIVLAFVPKIIKGMRGIK</sequence>
<organism evidence="11 12">
    <name type="scientific">Staphylococcus cohnii subsp. cohnii</name>
    <dbReference type="NCBI Taxonomy" id="74704"/>
    <lineage>
        <taxon>Bacteria</taxon>
        <taxon>Bacillati</taxon>
        <taxon>Bacillota</taxon>
        <taxon>Bacilli</taxon>
        <taxon>Bacillales</taxon>
        <taxon>Staphylococcaceae</taxon>
        <taxon>Staphylococcus</taxon>
        <taxon>Staphylococcus cohnii species complex</taxon>
    </lineage>
</organism>
<dbReference type="EMBL" id="LAKJ01000004">
    <property type="protein sequence ID" value="KKI64937.1"/>
    <property type="molecule type" value="Genomic_DNA"/>
</dbReference>
<dbReference type="InterPro" id="IPR036259">
    <property type="entry name" value="MFS_trans_sf"/>
</dbReference>
<feature type="transmembrane region" description="Helical" evidence="9">
    <location>
        <begin position="475"/>
        <end position="495"/>
    </location>
</feature>
<keyword evidence="7 9" id="KW-0472">Membrane</keyword>
<keyword evidence="3 8" id="KW-0813">Transport</keyword>
<feature type="transmembrane region" description="Helical" evidence="9">
    <location>
        <begin position="71"/>
        <end position="92"/>
    </location>
</feature>
<comment type="caution">
    <text evidence="11">The sequence shown here is derived from an EMBL/GenBank/DDBJ whole genome shotgun (WGS) entry which is preliminary data.</text>
</comment>
<dbReference type="InterPro" id="IPR018456">
    <property type="entry name" value="PTR2_symporter_CS"/>
</dbReference>
<feature type="transmembrane region" description="Helical" evidence="9">
    <location>
        <begin position="407"/>
        <end position="425"/>
    </location>
</feature>
<dbReference type="SUPFAM" id="SSF103473">
    <property type="entry name" value="MFS general substrate transporter"/>
    <property type="match status" value="2"/>
</dbReference>
<evidence type="ECO:0000256" key="9">
    <source>
        <dbReference type="SAM" id="Phobius"/>
    </source>
</evidence>
<feature type="transmembrane region" description="Helical" evidence="9">
    <location>
        <begin position="346"/>
        <end position="367"/>
    </location>
</feature>
<accession>A0A0M2NY90</accession>
<dbReference type="FunFam" id="1.20.1250.20:FF:000017">
    <property type="entry name" value="Dipeptide and tripeptide permease A"/>
    <property type="match status" value="1"/>
</dbReference>
<dbReference type="InterPro" id="IPR050171">
    <property type="entry name" value="MFS_Transporters"/>
</dbReference>
<evidence type="ECO:0000256" key="3">
    <source>
        <dbReference type="ARBA" id="ARBA00022448"/>
    </source>
</evidence>
<dbReference type="InterPro" id="IPR005279">
    <property type="entry name" value="Dipep/tripep_permease"/>
</dbReference>
<dbReference type="GO" id="GO:0071916">
    <property type="term" value="F:dipeptide transmembrane transporter activity"/>
    <property type="evidence" value="ECO:0007669"/>
    <property type="project" value="UniProtKB-ARBA"/>
</dbReference>
<evidence type="ECO:0000313" key="11">
    <source>
        <dbReference type="EMBL" id="KKI64937.1"/>
    </source>
</evidence>
<dbReference type="CDD" id="cd17346">
    <property type="entry name" value="MFS_DtpA_like"/>
    <property type="match status" value="1"/>
</dbReference>
<feature type="transmembrane region" description="Helical" evidence="9">
    <location>
        <begin position="161"/>
        <end position="181"/>
    </location>
</feature>
<evidence type="ECO:0000256" key="5">
    <source>
        <dbReference type="ARBA" id="ARBA00022692"/>
    </source>
</evidence>
<protein>
    <submittedName>
        <fullName evidence="11">Di-/tripeptide transporter</fullName>
    </submittedName>
</protein>
<evidence type="ECO:0000256" key="6">
    <source>
        <dbReference type="ARBA" id="ARBA00022989"/>
    </source>
</evidence>
<feature type="transmembrane region" description="Helical" evidence="9">
    <location>
        <begin position="235"/>
        <end position="255"/>
    </location>
</feature>
<dbReference type="PROSITE" id="PS50850">
    <property type="entry name" value="MFS"/>
    <property type="match status" value="1"/>
</dbReference>
<evidence type="ECO:0000256" key="7">
    <source>
        <dbReference type="ARBA" id="ARBA00023136"/>
    </source>
</evidence>
<dbReference type="PANTHER" id="PTHR23517">
    <property type="entry name" value="RESISTANCE PROTEIN MDTM, PUTATIVE-RELATED-RELATED"/>
    <property type="match status" value="1"/>
</dbReference>
<dbReference type="AlphaFoldDB" id="A0A0M2NY90"/>
<evidence type="ECO:0000256" key="2">
    <source>
        <dbReference type="ARBA" id="ARBA00005982"/>
    </source>
</evidence>
<dbReference type="InterPro" id="IPR000109">
    <property type="entry name" value="POT_fam"/>
</dbReference>
<feature type="transmembrane region" description="Helical" evidence="9">
    <location>
        <begin position="123"/>
        <end position="140"/>
    </location>
</feature>
<feature type="transmembrane region" description="Helical" evidence="9">
    <location>
        <begin position="261"/>
        <end position="284"/>
    </location>
</feature>
<comment type="similarity">
    <text evidence="2 8">Belongs to the major facilitator superfamily. Proton-dependent oligopeptide transporter (POT/PTR) (TC 2.A.17) family.</text>
</comment>
<proteinExistence type="inferred from homology"/>
<evidence type="ECO:0000259" key="10">
    <source>
        <dbReference type="PROSITE" id="PS50850"/>
    </source>
</evidence>
<name>A0A0M2NY90_STACC</name>
<feature type="transmembrane region" description="Helical" evidence="9">
    <location>
        <begin position="99"/>
        <end position="117"/>
    </location>
</feature>
<dbReference type="PROSITE" id="PS01023">
    <property type="entry name" value="PTR2_2"/>
    <property type="match status" value="1"/>
</dbReference>
<dbReference type="PANTHER" id="PTHR23517:SF15">
    <property type="entry name" value="PROTON-DEPENDENT OLIGOPEPTIDE FAMILY TRANSPORT PROTEIN"/>
    <property type="match status" value="1"/>
</dbReference>
<dbReference type="Pfam" id="PF00854">
    <property type="entry name" value="PTR2"/>
    <property type="match status" value="1"/>
</dbReference>
<feature type="transmembrane region" description="Helical" evidence="9">
    <location>
        <begin position="296"/>
        <end position="313"/>
    </location>
</feature>
<dbReference type="GO" id="GO:0015333">
    <property type="term" value="F:peptide:proton symporter activity"/>
    <property type="evidence" value="ECO:0007669"/>
    <property type="project" value="UniProtKB-ARBA"/>
</dbReference>
<dbReference type="GO" id="GO:0035443">
    <property type="term" value="P:tripeptide transmembrane transport"/>
    <property type="evidence" value="ECO:0007669"/>
    <property type="project" value="UniProtKB-ARBA"/>
</dbReference>
<dbReference type="Proteomes" id="UP000034455">
    <property type="component" value="Unassembled WGS sequence"/>
</dbReference>
<evidence type="ECO:0000313" key="12">
    <source>
        <dbReference type="Proteomes" id="UP000034455"/>
    </source>
</evidence>
<comment type="subcellular location">
    <subcellularLocation>
        <location evidence="1">Cell membrane</location>
        <topology evidence="1">Multi-pass membrane protein</topology>
    </subcellularLocation>
    <subcellularLocation>
        <location evidence="8">Membrane</location>
        <topology evidence="8">Multi-pass membrane protein</topology>
    </subcellularLocation>
</comment>
<gene>
    <name evidence="11" type="ORF">UF66_2120</name>
</gene>
<dbReference type="Gene3D" id="1.20.1250.20">
    <property type="entry name" value="MFS general substrate transporter like domains"/>
    <property type="match status" value="1"/>
</dbReference>
<reference evidence="11 12" key="1">
    <citation type="submission" date="2015-03" db="EMBL/GenBank/DDBJ databases">
        <title>Genome Assembly of Staphylococcus cohnii subsp. cohnii strain G22B2.</title>
        <authorList>
            <person name="Nair G."/>
            <person name="Kaur G."/>
            <person name="Khatri I."/>
            <person name="Singh N.K."/>
            <person name="Sathyabama S."/>
            <person name="Maurya S.K."/>
            <person name="Subramanian S."/>
            <person name="Agrewala J.N."/>
            <person name="Mayilraj S."/>
        </authorList>
    </citation>
    <scope>NUCLEOTIDE SEQUENCE [LARGE SCALE GENOMIC DNA]</scope>
    <source>
        <strain evidence="11 12">G22B2</strain>
    </source>
</reference>
<keyword evidence="4" id="KW-1003">Cell membrane</keyword>
<feature type="transmembrane region" description="Helical" evidence="9">
    <location>
        <begin position="193"/>
        <end position="211"/>
    </location>
</feature>
<feature type="transmembrane region" description="Helical" evidence="9">
    <location>
        <begin position="446"/>
        <end position="463"/>
    </location>
</feature>
<evidence type="ECO:0000256" key="8">
    <source>
        <dbReference type="RuleBase" id="RU003755"/>
    </source>
</evidence>
<dbReference type="InterPro" id="IPR020846">
    <property type="entry name" value="MFS_dom"/>
</dbReference>
<keyword evidence="6 9" id="KW-1133">Transmembrane helix</keyword>
<dbReference type="PATRIC" id="fig|74704.6.peg.2181"/>
<evidence type="ECO:0000256" key="1">
    <source>
        <dbReference type="ARBA" id="ARBA00004651"/>
    </source>
</evidence>
<dbReference type="GO" id="GO:0042937">
    <property type="term" value="F:tripeptide transmembrane transporter activity"/>
    <property type="evidence" value="ECO:0007669"/>
    <property type="project" value="UniProtKB-ARBA"/>
</dbReference>
<feature type="transmembrane region" description="Helical" evidence="9">
    <location>
        <begin position="42"/>
        <end position="59"/>
    </location>
</feature>
<feature type="domain" description="Major facilitator superfamily (MFS) profile" evidence="10">
    <location>
        <begin position="1"/>
        <end position="216"/>
    </location>
</feature>
<keyword evidence="5 8" id="KW-0812">Transmembrane</keyword>
<dbReference type="GO" id="GO:0005886">
    <property type="term" value="C:plasma membrane"/>
    <property type="evidence" value="ECO:0007669"/>
    <property type="project" value="UniProtKB-SubCell"/>
</dbReference>
<feature type="transmembrane region" description="Helical" evidence="9">
    <location>
        <begin position="379"/>
        <end position="401"/>
    </location>
</feature>